<evidence type="ECO:0000256" key="1">
    <source>
        <dbReference type="SAM" id="MobiDB-lite"/>
    </source>
</evidence>
<comment type="caution">
    <text evidence="2">The sequence shown here is derived from an EMBL/GenBank/DDBJ whole genome shotgun (WGS) entry which is preliminary data.</text>
</comment>
<reference evidence="2" key="2">
    <citation type="submission" date="2020-11" db="EMBL/GenBank/DDBJ databases">
        <authorList>
            <person name="Cecchin M."/>
            <person name="Marcolungo L."/>
            <person name="Rossato M."/>
            <person name="Girolomoni L."/>
            <person name="Cosentino E."/>
            <person name="Cuine S."/>
            <person name="Li-Beisson Y."/>
            <person name="Delledonne M."/>
            <person name="Ballottari M."/>
        </authorList>
    </citation>
    <scope>NUCLEOTIDE SEQUENCE</scope>
    <source>
        <strain evidence="2">211/11P</strain>
        <tissue evidence="2">Whole cell</tissue>
    </source>
</reference>
<feature type="compositionally biased region" description="Low complexity" evidence="1">
    <location>
        <begin position="336"/>
        <end position="358"/>
    </location>
</feature>
<feature type="compositionally biased region" description="Low complexity" evidence="1">
    <location>
        <begin position="404"/>
        <end position="415"/>
    </location>
</feature>
<evidence type="ECO:0000313" key="3">
    <source>
        <dbReference type="Proteomes" id="UP001055712"/>
    </source>
</evidence>
<protein>
    <submittedName>
        <fullName evidence="2">Uncharacterized protein</fullName>
    </submittedName>
</protein>
<gene>
    <name evidence="2" type="ORF">D9Q98_004041</name>
</gene>
<reference evidence="2" key="1">
    <citation type="journal article" date="2019" name="Plant J.">
        <title>Chlorella vulgaris genome assembly and annotation reveals the molecular basis for metabolic acclimation to high light conditions.</title>
        <authorList>
            <person name="Cecchin M."/>
            <person name="Marcolungo L."/>
            <person name="Rossato M."/>
            <person name="Girolomoni L."/>
            <person name="Cosentino E."/>
            <person name="Cuine S."/>
            <person name="Li-Beisson Y."/>
            <person name="Delledonne M."/>
            <person name="Ballottari M."/>
        </authorList>
    </citation>
    <scope>NUCLEOTIDE SEQUENCE</scope>
    <source>
        <strain evidence="2">211/11P</strain>
    </source>
</reference>
<name>A0A9D4YYN6_CHLVU</name>
<dbReference type="EMBL" id="SIDB01000005">
    <property type="protein sequence ID" value="KAI3432492.1"/>
    <property type="molecule type" value="Genomic_DNA"/>
</dbReference>
<dbReference type="Proteomes" id="UP001055712">
    <property type="component" value="Unassembled WGS sequence"/>
</dbReference>
<organism evidence="2 3">
    <name type="scientific">Chlorella vulgaris</name>
    <name type="common">Green alga</name>
    <dbReference type="NCBI Taxonomy" id="3077"/>
    <lineage>
        <taxon>Eukaryota</taxon>
        <taxon>Viridiplantae</taxon>
        <taxon>Chlorophyta</taxon>
        <taxon>core chlorophytes</taxon>
        <taxon>Trebouxiophyceae</taxon>
        <taxon>Chlorellales</taxon>
        <taxon>Chlorellaceae</taxon>
        <taxon>Chlorella clade</taxon>
        <taxon>Chlorella</taxon>
    </lineage>
</organism>
<feature type="compositionally biased region" description="Low complexity" evidence="1">
    <location>
        <begin position="366"/>
        <end position="382"/>
    </location>
</feature>
<dbReference type="AlphaFoldDB" id="A0A9D4YYN6"/>
<evidence type="ECO:0000313" key="2">
    <source>
        <dbReference type="EMBL" id="KAI3432492.1"/>
    </source>
</evidence>
<sequence length="430" mass="45482">MVALLIVYLKAEPFTPHPKTGWLEGEFKWVKMPAYLKIPDKAPPPNATLVTIMFSNKDPKLVSIENVGAKKRLVMRNKKATVEATTEASLVETLEELWAIKASDESLKTPRPKDDPGYRFEIRNGSATGEWLAGDNTKTSMAKTKFSKWIFEPTLSDSSSTKGSLASTNTFLIRTQKEPQSRYLAVVSNSVTTVSEAEMKKNKKAATWQLEEVLGSAIKTSPPKAAATKAAATKATATKAAATKATATKAAATKATATKAAATKAAVKVTTKPTVKAAKKAAATKAAVKVTTKPTVKAAKKAAVKVTTKPTVKAAVKAAVKVTQAAVKAVVAAVTPKPTQKKPVVPKAPVKKPVVPKSPVKKPVKKPAVPKAPVKKPAAPKSPVKKPVTKPVVPKSPVKKPVKKPAAPKSPVKKPTGPRIIGVAPKLKRK</sequence>
<accession>A0A9D4YYN6</accession>
<proteinExistence type="predicted"/>
<feature type="region of interest" description="Disordered" evidence="1">
    <location>
        <begin position="336"/>
        <end position="430"/>
    </location>
</feature>
<keyword evidence="3" id="KW-1185">Reference proteome</keyword>